<reference evidence="2" key="1">
    <citation type="submission" date="2014-11" db="EMBL/GenBank/DDBJ databases">
        <authorList>
            <person name="Amaro Gonzalez C."/>
        </authorList>
    </citation>
    <scope>NUCLEOTIDE SEQUENCE</scope>
</reference>
<reference evidence="2" key="2">
    <citation type="journal article" date="2015" name="Fish Shellfish Immunol.">
        <title>Early steps in the European eel (Anguilla anguilla)-Vibrio vulnificus interaction in the gills: Role of the RtxA13 toxin.</title>
        <authorList>
            <person name="Callol A."/>
            <person name="Pajuelo D."/>
            <person name="Ebbesson L."/>
            <person name="Teles M."/>
            <person name="MacKenzie S."/>
            <person name="Amaro C."/>
        </authorList>
    </citation>
    <scope>NUCLEOTIDE SEQUENCE</scope>
</reference>
<accession>A0A0E9RKN9</accession>
<dbReference type="EMBL" id="GBXM01079562">
    <property type="protein sequence ID" value="JAH29015.1"/>
    <property type="molecule type" value="Transcribed_RNA"/>
</dbReference>
<keyword evidence="1" id="KW-0812">Transmembrane</keyword>
<evidence type="ECO:0000256" key="1">
    <source>
        <dbReference type="SAM" id="Phobius"/>
    </source>
</evidence>
<evidence type="ECO:0000313" key="2">
    <source>
        <dbReference type="EMBL" id="JAH29015.1"/>
    </source>
</evidence>
<feature type="transmembrane region" description="Helical" evidence="1">
    <location>
        <begin position="6"/>
        <end position="25"/>
    </location>
</feature>
<keyword evidence="1" id="KW-1133">Transmembrane helix</keyword>
<keyword evidence="1" id="KW-0472">Membrane</keyword>
<proteinExistence type="predicted"/>
<protein>
    <submittedName>
        <fullName evidence="2">Uncharacterized protein</fullName>
    </submittedName>
</protein>
<dbReference type="AlphaFoldDB" id="A0A0E9RKN9"/>
<organism evidence="2">
    <name type="scientific">Anguilla anguilla</name>
    <name type="common">European freshwater eel</name>
    <name type="synonym">Muraena anguilla</name>
    <dbReference type="NCBI Taxonomy" id="7936"/>
    <lineage>
        <taxon>Eukaryota</taxon>
        <taxon>Metazoa</taxon>
        <taxon>Chordata</taxon>
        <taxon>Craniata</taxon>
        <taxon>Vertebrata</taxon>
        <taxon>Euteleostomi</taxon>
        <taxon>Actinopterygii</taxon>
        <taxon>Neopterygii</taxon>
        <taxon>Teleostei</taxon>
        <taxon>Anguilliformes</taxon>
        <taxon>Anguillidae</taxon>
        <taxon>Anguilla</taxon>
    </lineage>
</organism>
<sequence>MNISVISVMIVILGISAFFSVLKICSWNASGLIFSVPPPHRSFSS</sequence>
<name>A0A0E9RKN9_ANGAN</name>